<dbReference type="Pfam" id="PF02897">
    <property type="entry name" value="Peptidase_S9_N"/>
    <property type="match status" value="1"/>
</dbReference>
<dbReference type="PANTHER" id="PTHR11757">
    <property type="entry name" value="PROTEASE FAMILY S9A OLIGOPEPTIDASE"/>
    <property type="match status" value="1"/>
</dbReference>
<sequence length="870" mass="96330">MTSDEKMGGMADQAERATPPIPARSPQVRRMHGDEFVDQYEWLRKKESPQVQEYVAGQNAYANHRLAGLKPLAATLFQELKDHVQEDDMSVPVRLYGYWYFSRTQEGKEYGTSCRVPVRSTDDWDPPVIQPGDTTPLPGEEVVFDANKEAEGQDFFRSGGIDLSDDGRWMIYLVDTTGDERYTCRMRDLTTGRQLDDVLEGISANACLTPDGAWIFYTRVDEAWRPCSIWRHKVGTPASDDVEVYHEGDERFWCSVGLSFDESLIVIETGSKTTNEVLFLDVENPEGAFMPFISRKDEVEYDVAFAKFENVRGILASKGREDLVSVVSTDQEGNIPVAVVTHNVNTPNFEVDLINMASTPAPYRLGDGVCIARGSDYGCEKASDDHRRLPVTTPWNDPVNPEILQGGVGLSVGGIGIYKDFVDFSYREGGLLHIAVETKEEALMDYLLARPWNLTELKGEDPQAVYSIGFGGNPSYEAPAVRYSLSSYTHPGQLRSYNPATGEDKLLKEATVRNYRQEDYAERRIWVKARDGQLIPVALIWKKGLVPAMDRACGSDGRPLACGRTDSVIEAPNLDQAARAAAAVWRKEGKTSTDLVPKNEVPEVLEISEVSEGSGASELPEDGSSPCLITAYGSYGSSSDPAFGIARLGFLDRGVLRVEAQVRGGGELGRAWYEQGRRLKKVNTFNDFVDVTAALQSQGWISPATTVANGGSAGGLLMGAVANQAPFLYSGIEADVPFVDALNSILDPSLPLTVTEWDEWGDPLHDPQVYRYMKAYTPYENVMTAQERRAAFGTDHFPQIYITTSMNDTRVLYVEPLKWLSRLQEPEVGADAFASIEVVAGHGGVSGRYKVWEEVSRENSWCLSRMGIEK</sequence>
<dbReference type="GO" id="GO:0004252">
    <property type="term" value="F:serine-type endopeptidase activity"/>
    <property type="evidence" value="ECO:0007669"/>
    <property type="project" value="InterPro"/>
</dbReference>
<dbReference type="InterPro" id="IPR001375">
    <property type="entry name" value="Peptidase_S9_cat"/>
</dbReference>
<reference evidence="8 9" key="1">
    <citation type="submission" date="2010-12" db="EMBL/GenBank/DDBJ databases">
        <authorList>
            <person name="Muzny D."/>
            <person name="Qin X."/>
            <person name="Buhay C."/>
            <person name="Dugan-Rocha S."/>
            <person name="Ding Y."/>
            <person name="Chen G."/>
            <person name="Hawes A."/>
            <person name="Holder M."/>
            <person name="Jhangiani S."/>
            <person name="Johnson A."/>
            <person name="Khan Z."/>
            <person name="Li Z."/>
            <person name="Liu W."/>
            <person name="Liu X."/>
            <person name="Perez L."/>
            <person name="Shen H."/>
            <person name="Wang Q."/>
            <person name="Watt J."/>
            <person name="Xi L."/>
            <person name="Xin Y."/>
            <person name="Zhou J."/>
            <person name="Deng J."/>
            <person name="Jiang H."/>
            <person name="Liu Y."/>
            <person name="Qu J."/>
            <person name="Song X.-Z."/>
            <person name="Zhang L."/>
            <person name="Villasana D."/>
            <person name="Johnson A."/>
            <person name="Liu J."/>
            <person name="Liyanage D."/>
            <person name="Lorensuhewa L."/>
            <person name="Robinson T."/>
            <person name="Song A."/>
            <person name="Song B.-B."/>
            <person name="Dinh H."/>
            <person name="Thornton R."/>
            <person name="Coyle M."/>
            <person name="Francisco L."/>
            <person name="Jackson L."/>
            <person name="Javaid M."/>
            <person name="Korchina V."/>
            <person name="Kovar C."/>
            <person name="Mata R."/>
            <person name="Mathew T."/>
            <person name="Ngo R."/>
            <person name="Nguyen L."/>
            <person name="Nguyen N."/>
            <person name="Okwuonu G."/>
            <person name="Ongeri F."/>
            <person name="Pham C."/>
            <person name="Simmons D."/>
            <person name="Wilczek-Boney K."/>
            <person name="Hale W."/>
            <person name="Jakkamsetti A."/>
            <person name="Pham P."/>
            <person name="Ruth R."/>
            <person name="San Lucas F."/>
            <person name="Warren J."/>
            <person name="Zhang J."/>
            <person name="Zhao Z."/>
            <person name="Zhou C."/>
            <person name="Zhu D."/>
            <person name="Lee S."/>
            <person name="Bess C."/>
            <person name="Blankenburg K."/>
            <person name="Forbes L."/>
            <person name="Fu Q."/>
            <person name="Gubbala S."/>
            <person name="Hirani K."/>
            <person name="Jayaseelan J.C."/>
            <person name="Lara F."/>
            <person name="Munidasa M."/>
            <person name="Palculict T."/>
            <person name="Patil S."/>
            <person name="Pu L.-L."/>
            <person name="Saada N."/>
            <person name="Tang L."/>
            <person name="Weissenberger G."/>
            <person name="Zhu Y."/>
            <person name="Hemphill L."/>
            <person name="Shang Y."/>
            <person name="Youmans B."/>
            <person name="Ayvaz T."/>
            <person name="Ross M."/>
            <person name="Santibanez J."/>
            <person name="Aqrawi P."/>
            <person name="Gross S."/>
            <person name="Joshi V."/>
            <person name="Fowler G."/>
            <person name="Nazareth L."/>
            <person name="Reid J."/>
            <person name="Worley K."/>
            <person name="Petrosino J."/>
            <person name="Highlander S."/>
            <person name="Gibbs R."/>
        </authorList>
    </citation>
    <scope>NUCLEOTIDE SEQUENCE [LARGE SCALE GENOMIC DNA]</scope>
    <source>
        <strain evidence="8 9">DSM 10105</strain>
    </source>
</reference>
<dbReference type="InterPro" id="IPR029058">
    <property type="entry name" value="AB_hydrolase_fold"/>
</dbReference>
<protein>
    <submittedName>
        <fullName evidence="8">Peptidase, S9A/B/C family, catalytic domain protein</fullName>
        <ecNumber evidence="8">3.4.-.-</ecNumber>
    </submittedName>
</protein>
<dbReference type="EC" id="3.4.-.-" evidence="8"/>
<dbReference type="AlphaFoldDB" id="E6K2T0"/>
<name>E6K2T0_PARDN</name>
<dbReference type="PANTHER" id="PTHR11757:SF19">
    <property type="entry name" value="PROLYL ENDOPEPTIDASE-LIKE"/>
    <property type="match status" value="1"/>
</dbReference>
<evidence type="ECO:0000259" key="6">
    <source>
        <dbReference type="Pfam" id="PF00326"/>
    </source>
</evidence>
<comment type="similarity">
    <text evidence="1">Belongs to the peptidase S9A family.</text>
</comment>
<dbReference type="Gene3D" id="2.130.10.120">
    <property type="entry name" value="Prolyl oligopeptidase, N-terminal domain"/>
    <property type="match status" value="1"/>
</dbReference>
<evidence type="ECO:0000313" key="8">
    <source>
        <dbReference type="EMBL" id="EFT82634.1"/>
    </source>
</evidence>
<dbReference type="InterPro" id="IPR051543">
    <property type="entry name" value="Serine_Peptidase_S9A"/>
</dbReference>
<feature type="domain" description="Peptidase S9 prolyl oligopeptidase catalytic" evidence="6">
    <location>
        <begin position="647"/>
        <end position="866"/>
    </location>
</feature>
<dbReference type="SUPFAM" id="SSF50993">
    <property type="entry name" value="Peptidase/esterase 'gauge' domain"/>
    <property type="match status" value="1"/>
</dbReference>
<dbReference type="HOGENOM" id="CLU_011290_0_0_11"/>
<evidence type="ECO:0000256" key="4">
    <source>
        <dbReference type="ARBA" id="ARBA00022825"/>
    </source>
</evidence>
<dbReference type="InterPro" id="IPR002470">
    <property type="entry name" value="Peptidase_S9A"/>
</dbReference>
<dbReference type="GO" id="GO:0006508">
    <property type="term" value="P:proteolysis"/>
    <property type="evidence" value="ECO:0007669"/>
    <property type="project" value="UniProtKB-KW"/>
</dbReference>
<dbReference type="PRINTS" id="PR00862">
    <property type="entry name" value="PROLIGOPTASE"/>
</dbReference>
<dbReference type="InterPro" id="IPR023302">
    <property type="entry name" value="Pept_S9A_N"/>
</dbReference>
<gene>
    <name evidence="8" type="ORF">HMPREF0620_1319</name>
</gene>
<keyword evidence="3 8" id="KW-0378">Hydrolase</keyword>
<comment type="caution">
    <text evidence="8">The sequence shown here is derived from an EMBL/GenBank/DDBJ whole genome shotgun (WGS) entry which is preliminary data.</text>
</comment>
<evidence type="ECO:0000259" key="7">
    <source>
        <dbReference type="Pfam" id="PF02897"/>
    </source>
</evidence>
<evidence type="ECO:0000256" key="3">
    <source>
        <dbReference type="ARBA" id="ARBA00022801"/>
    </source>
</evidence>
<dbReference type="SUPFAM" id="SSF53474">
    <property type="entry name" value="alpha/beta-Hydrolases"/>
    <property type="match status" value="1"/>
</dbReference>
<keyword evidence="9" id="KW-1185">Reference proteome</keyword>
<dbReference type="PATRIC" id="fig|864564.6.peg.386"/>
<evidence type="ECO:0000256" key="1">
    <source>
        <dbReference type="ARBA" id="ARBA00005228"/>
    </source>
</evidence>
<evidence type="ECO:0000256" key="5">
    <source>
        <dbReference type="SAM" id="MobiDB-lite"/>
    </source>
</evidence>
<dbReference type="Pfam" id="PF00326">
    <property type="entry name" value="Peptidase_S9"/>
    <property type="match status" value="1"/>
</dbReference>
<dbReference type="eggNOG" id="COG1770">
    <property type="taxonomic scope" value="Bacteria"/>
</dbReference>
<accession>E6K2T0</accession>
<feature type="domain" description="Peptidase S9A N-terminal" evidence="7">
    <location>
        <begin position="20"/>
        <end position="304"/>
    </location>
</feature>
<proteinExistence type="inferred from homology"/>
<dbReference type="Gene3D" id="3.40.50.1820">
    <property type="entry name" value="alpha/beta hydrolase"/>
    <property type="match status" value="1"/>
</dbReference>
<dbReference type="Proteomes" id="UP000004946">
    <property type="component" value="Chromosome"/>
</dbReference>
<feature type="region of interest" description="Disordered" evidence="5">
    <location>
        <begin position="1"/>
        <end position="29"/>
    </location>
</feature>
<evidence type="ECO:0000313" key="9">
    <source>
        <dbReference type="Proteomes" id="UP000004946"/>
    </source>
</evidence>
<dbReference type="KEGG" id="pdo:PSDT_0352"/>
<organism evidence="8 9">
    <name type="scientific">Parascardovia denticolens DSM 10105 = JCM 12538</name>
    <dbReference type="NCBI Taxonomy" id="864564"/>
    <lineage>
        <taxon>Bacteria</taxon>
        <taxon>Bacillati</taxon>
        <taxon>Actinomycetota</taxon>
        <taxon>Actinomycetes</taxon>
        <taxon>Bifidobacteriales</taxon>
        <taxon>Bifidobacteriaceae</taxon>
        <taxon>Parascardovia</taxon>
    </lineage>
</organism>
<keyword evidence="4" id="KW-0720">Serine protease</keyword>
<dbReference type="RefSeq" id="WP_006289716.1">
    <property type="nucleotide sequence ID" value="NZ_AP012333.1"/>
</dbReference>
<keyword evidence="2" id="KW-0645">Protease</keyword>
<evidence type="ECO:0000256" key="2">
    <source>
        <dbReference type="ARBA" id="ARBA00022670"/>
    </source>
</evidence>
<dbReference type="EMBL" id="AEON01000002">
    <property type="protein sequence ID" value="EFT82634.1"/>
    <property type="molecule type" value="Genomic_DNA"/>
</dbReference>